<gene>
    <name evidence="7" type="ORF">CFOL_v3_34141</name>
</gene>
<evidence type="ECO:0000256" key="3">
    <source>
        <dbReference type="ARBA" id="ARBA00022471"/>
    </source>
</evidence>
<dbReference type="GO" id="GO:0005576">
    <property type="term" value="C:extracellular region"/>
    <property type="evidence" value="ECO:0007669"/>
    <property type="project" value="UniProtKB-SubCell"/>
</dbReference>
<comment type="caution">
    <text evidence="7">The sequence shown here is derived from an EMBL/GenBank/DDBJ whole genome shotgun (WGS) entry which is preliminary data.</text>
</comment>
<keyword evidence="8" id="KW-1185">Reference proteome</keyword>
<dbReference type="AlphaFoldDB" id="A0A1Q3DE41"/>
<accession>A0A1Q3DE41</accession>
<keyword evidence="5 6" id="KW-0732">Signal</keyword>
<comment type="subcellular location">
    <subcellularLocation>
        <location evidence="1 6">Secreted</location>
    </subcellularLocation>
</comment>
<name>A0A1Q3DE41_CEPFO</name>
<evidence type="ECO:0000256" key="4">
    <source>
        <dbReference type="ARBA" id="ARBA00022525"/>
    </source>
</evidence>
<dbReference type="PANTHER" id="PTHR31232">
    <property type="match status" value="1"/>
</dbReference>
<dbReference type="InterPro" id="IPR010264">
    <property type="entry name" value="Self-incomp_S1"/>
</dbReference>
<protein>
    <recommendedName>
        <fullName evidence="6">S-protein homolog</fullName>
    </recommendedName>
</protein>
<evidence type="ECO:0000313" key="7">
    <source>
        <dbReference type="EMBL" id="GAV90737.1"/>
    </source>
</evidence>
<evidence type="ECO:0000256" key="6">
    <source>
        <dbReference type="RuleBase" id="RU367044"/>
    </source>
</evidence>
<keyword evidence="4 6" id="KW-0964">Secreted</keyword>
<keyword evidence="3 6" id="KW-0713">Self-incompatibility</keyword>
<feature type="chain" id="PRO_5025073678" description="S-protein homolog" evidence="6">
    <location>
        <begin position="25"/>
        <end position="146"/>
    </location>
</feature>
<dbReference type="EMBL" id="BDDD01006549">
    <property type="protein sequence ID" value="GAV90737.1"/>
    <property type="molecule type" value="Genomic_DNA"/>
</dbReference>
<evidence type="ECO:0000256" key="5">
    <source>
        <dbReference type="ARBA" id="ARBA00022729"/>
    </source>
</evidence>
<dbReference type="OrthoDB" id="1900999at2759"/>
<dbReference type="InParanoid" id="A0A1Q3DE41"/>
<dbReference type="PANTHER" id="PTHR31232:SF149">
    <property type="entry name" value="S-PROTEIN HOMOLOG"/>
    <property type="match status" value="1"/>
</dbReference>
<evidence type="ECO:0000256" key="1">
    <source>
        <dbReference type="ARBA" id="ARBA00004613"/>
    </source>
</evidence>
<evidence type="ECO:0000256" key="2">
    <source>
        <dbReference type="ARBA" id="ARBA00005581"/>
    </source>
</evidence>
<dbReference type="GO" id="GO:0060320">
    <property type="term" value="P:rejection of self pollen"/>
    <property type="evidence" value="ECO:0007669"/>
    <property type="project" value="UniProtKB-KW"/>
</dbReference>
<proteinExistence type="inferred from homology"/>
<organism evidence="7 8">
    <name type="scientific">Cephalotus follicularis</name>
    <name type="common">Albany pitcher plant</name>
    <dbReference type="NCBI Taxonomy" id="3775"/>
    <lineage>
        <taxon>Eukaryota</taxon>
        <taxon>Viridiplantae</taxon>
        <taxon>Streptophyta</taxon>
        <taxon>Embryophyta</taxon>
        <taxon>Tracheophyta</taxon>
        <taxon>Spermatophyta</taxon>
        <taxon>Magnoliopsida</taxon>
        <taxon>eudicotyledons</taxon>
        <taxon>Gunneridae</taxon>
        <taxon>Pentapetalae</taxon>
        <taxon>rosids</taxon>
        <taxon>fabids</taxon>
        <taxon>Oxalidales</taxon>
        <taxon>Cephalotaceae</taxon>
        <taxon>Cephalotus</taxon>
    </lineage>
</organism>
<reference evidence="8" key="1">
    <citation type="submission" date="2016-04" db="EMBL/GenBank/DDBJ databases">
        <title>Cephalotus genome sequencing.</title>
        <authorList>
            <person name="Fukushima K."/>
            <person name="Hasebe M."/>
            <person name="Fang X."/>
        </authorList>
    </citation>
    <scope>NUCLEOTIDE SEQUENCE [LARGE SCALE GENOMIC DNA]</scope>
    <source>
        <strain evidence="8">cv. St1</strain>
    </source>
</reference>
<evidence type="ECO:0000313" key="8">
    <source>
        <dbReference type="Proteomes" id="UP000187406"/>
    </source>
</evidence>
<comment type="similarity">
    <text evidence="2 6">Belongs to the plant self-incompatibility (S1) protein family.</text>
</comment>
<sequence length="146" mass="16954">MNPLTTTLTLHLLVCMSLTATSEAAIKMHRARVVVTNYLNGGLDLTIHCKSKNDDLGVLVLHPHNDFKFSFRPNFWGTTLIYCSMSWDSELHWFDIYIDNRDLNKCNDACRWIVQEQGPCLFNRTSNKYDICYPWNQSSMTMKNIN</sequence>
<feature type="signal peptide" evidence="6">
    <location>
        <begin position="1"/>
        <end position="24"/>
    </location>
</feature>
<dbReference type="Proteomes" id="UP000187406">
    <property type="component" value="Unassembled WGS sequence"/>
</dbReference>
<dbReference type="Pfam" id="PF05938">
    <property type="entry name" value="Self-incomp_S1"/>
    <property type="match status" value="1"/>
</dbReference>